<keyword evidence="2" id="KW-1185">Reference proteome</keyword>
<feature type="non-terminal residue" evidence="1">
    <location>
        <position position="1633"/>
    </location>
</feature>
<dbReference type="EMBL" id="CAXAMN010022951">
    <property type="protein sequence ID" value="CAK9073989.1"/>
    <property type="molecule type" value="Genomic_DNA"/>
</dbReference>
<reference evidence="1 2" key="1">
    <citation type="submission" date="2024-02" db="EMBL/GenBank/DDBJ databases">
        <authorList>
            <person name="Chen Y."/>
            <person name="Shah S."/>
            <person name="Dougan E. K."/>
            <person name="Thang M."/>
            <person name="Chan C."/>
        </authorList>
    </citation>
    <scope>NUCLEOTIDE SEQUENCE [LARGE SCALE GENOMIC DNA]</scope>
</reference>
<organism evidence="1 2">
    <name type="scientific">Durusdinium trenchii</name>
    <dbReference type="NCBI Taxonomy" id="1381693"/>
    <lineage>
        <taxon>Eukaryota</taxon>
        <taxon>Sar</taxon>
        <taxon>Alveolata</taxon>
        <taxon>Dinophyceae</taxon>
        <taxon>Suessiales</taxon>
        <taxon>Symbiodiniaceae</taxon>
        <taxon>Durusdinium</taxon>
    </lineage>
</organism>
<evidence type="ECO:0000313" key="2">
    <source>
        <dbReference type="Proteomes" id="UP001642484"/>
    </source>
</evidence>
<name>A0ABP0PGE4_9DINO</name>
<gene>
    <name evidence="1" type="ORF">CCMP2556_LOCUS36462</name>
</gene>
<accession>A0ABP0PGE4</accession>
<dbReference type="Proteomes" id="UP001642484">
    <property type="component" value="Unassembled WGS sequence"/>
</dbReference>
<evidence type="ECO:0000313" key="1">
    <source>
        <dbReference type="EMBL" id="CAK9073989.1"/>
    </source>
</evidence>
<protein>
    <submittedName>
        <fullName evidence="1">Uncharacterized protein</fullName>
    </submittedName>
</protein>
<sequence length="1633" mass="176909">MDPACESCIAGEECNCTVSCETGFEIHGGGPPGPRSCSLEDLSLGPAPVCRQPQAGEPGHLPTCPTPEVAHAAVDCQCHESPDGCTCPIFCLHTHGNIKAEEAPEGDKQCTIEDQMPPAATCSDLSKEEDCLGHSQEGEPCCFREEGLYANCHDGGCEAIPSSVCAPRSDPKMFFVPTSCAKSLFSKWQEMPDCQPRCVPKNLVGDHLDLKDCDNCIAGQTCDCKVKCMDGFERVGGGSEGDRSCTVDALDFEEAPVCQEKEATPQCEAVFSTDSFTASPDCAACRADEPCDCKVECQKGFKIFTDVQEGEKKCYKDPDYALKKSTEACAEFHSEEECLEGEADGVPCCWRGSLELDSTGKPVGAGWGGRLCAKKGDSMIKRHTPPDACAATQGAKMDPLPVCKQLCVNQFATAQNVVEENCDECFVGEECGCTVKCEEGMIQKSGEKGSKKCGDGEDKTSFGEPLVCEPKKPPEVPRCPTPRDVAWKVSGCRNCKAGDKNCKCDVRCETGYKHTGGGEPGSKECVSKIYECAPSLTWKDGQCLAGGKPEYTFCCHEAIEGTVELDASSDCASLTKERLCLGGKDLTTQEACCWRAEGFTDGKKCAARGSAVITNDHRVQACADRPKILWGLYEDLPMCQEKCKNPYQATYKQMIYGGFGLKVTGCDDCVPGEKDCNCKVNCKQGYVHVGGGKEDKDGMRMCDAKTKSFPLAPTCMKKPSPPQCSDPSEEDTLKVKGCRFCTPGEKCDCKIECPYGSGHNSGSTGNKECTAVPATLTEATCSEIKSKHSCLSSAESKMPCCYRQAGFGNPLHVCAKQGSEDIQDAPDKCARLEVAIFPDLPNCVPICLKSFHLQGRSYKTENCERCLADTPCDCKMTCRDNYEYVGGEKEGSRGCTVSNTYLPPPPVCHKKDVPKCTEPDKDSLQKVRLSNCGSCIAGSTDCRCTATCLPEHILMPGSEVKEGLKRCLAVDATSGAMPCEEITSGKNCAKKLYNGKRCCWERGMMGYGNCYTQGSSKMSKWGDTDKPKCAPLQVGRYEDFPTCVPTCKKKFHEYPGLDYDKKVCDVCTPKRYPGQEACQCSVKCAEGFRPVGGPPEGPRSCDPNDKHGGGASISGGAFLSPPACIKKLDPPRCSRPEMPGMKVTGCNCQVGQENCPCHFDCEDGYRVTQGKPGDQKCIQVANTALQTGKCKKAFYRNECLQMQEQTENGLKPCCWRSKGFGMPLENCRAEGHEDIQAAWTPDACAAPVAGAFVPLFPNGEVLENSPAFTCTPTCENIFAQNSDLEHENCDNCRPDEECKCTVKCKDPLKPVGGNTGLRRCLMQGGLAQFEPPPDCLQPCETPDHKDGTLDVSRCKNRCVPGDKDCECYVGCASGNFRVDGGQEGFKQCTVTNSGNQHLSLPVCRPKCVKPENQFGTLNTNKCASCIVGKKCECELSCFFGSSSSGAQNGQKTCAFVKGDENTPAAAQWEPVEGATEENPAGVPQCLPPIIIKVDDARSKKPLPGVTITITVPYNTGSSARKTIAKLYTDQSPNKDLSVSFSTEARDIHATLEKEKYATIKRKLDRGKNCQDETKCEFHFAMSEELEGGKLYPEGCFIIGNPKSIEWDMRAVLEWEEQPADLDIWARNYDCYRN</sequence>
<proteinExistence type="predicted"/>
<comment type="caution">
    <text evidence="1">The sequence shown here is derived from an EMBL/GenBank/DDBJ whole genome shotgun (WGS) entry which is preliminary data.</text>
</comment>